<dbReference type="SUPFAM" id="SSF51735">
    <property type="entry name" value="NAD(P)-binding Rossmann-fold domains"/>
    <property type="match status" value="1"/>
</dbReference>
<dbReference type="Pfam" id="PF10727">
    <property type="entry name" value="Rossmann-like"/>
    <property type="match status" value="1"/>
</dbReference>
<dbReference type="STRING" id="70996.SE18_13845"/>
<dbReference type="Gene3D" id="1.10.1040.20">
    <property type="entry name" value="ProC-like, C-terminal domain"/>
    <property type="match status" value="1"/>
</dbReference>
<reference evidence="3 4" key="1">
    <citation type="submission" date="2015-07" db="EMBL/GenBank/DDBJ databases">
        <title>Whole genome sequence of Herpetosiphon geysericola DSM 7119.</title>
        <authorList>
            <person name="Hemp J."/>
            <person name="Ward L.M."/>
            <person name="Pace L.A."/>
            <person name="Fischer W.W."/>
        </authorList>
    </citation>
    <scope>NUCLEOTIDE SEQUENCE [LARGE SCALE GENOMIC DNA]</scope>
    <source>
        <strain evidence="3 4">DSM 7119</strain>
    </source>
</reference>
<dbReference type="InterPro" id="IPR019665">
    <property type="entry name" value="OxRdtase/DH_put_Rossmann_dom"/>
</dbReference>
<proteinExistence type="predicted"/>
<evidence type="ECO:0000259" key="1">
    <source>
        <dbReference type="Pfam" id="PF10727"/>
    </source>
</evidence>
<dbReference type="Proteomes" id="UP000050277">
    <property type="component" value="Unassembled WGS sequence"/>
</dbReference>
<evidence type="ECO:0000313" key="4">
    <source>
        <dbReference type="Proteomes" id="UP000050277"/>
    </source>
</evidence>
<dbReference type="OrthoDB" id="9810755at2"/>
<feature type="domain" description="Putative oxidoreductase/dehydrogenase Rossmann-like" evidence="1">
    <location>
        <begin position="5"/>
        <end position="121"/>
    </location>
</feature>
<protein>
    <recommendedName>
        <fullName evidence="5">DUF2520 domain-containing protein</fullName>
    </recommendedName>
</protein>
<dbReference type="PANTHER" id="PTHR40459:SF1">
    <property type="entry name" value="CONSERVED HYPOTHETICAL ALANINE AND LEUCINE RICH PROTEIN"/>
    <property type="match status" value="1"/>
</dbReference>
<dbReference type="Pfam" id="PF10728">
    <property type="entry name" value="DUF2520"/>
    <property type="match status" value="1"/>
</dbReference>
<dbReference type="InterPro" id="IPR037108">
    <property type="entry name" value="TM1727-like_C_sf"/>
</dbReference>
<name>A0A0P6XSN8_9CHLR</name>
<dbReference type="Gene3D" id="3.40.50.720">
    <property type="entry name" value="NAD(P)-binding Rossmann-like Domain"/>
    <property type="match status" value="1"/>
</dbReference>
<accession>A0A0P6XSN8</accession>
<keyword evidence="4" id="KW-1185">Reference proteome</keyword>
<dbReference type="InterPro" id="IPR036291">
    <property type="entry name" value="NAD(P)-bd_dom_sf"/>
</dbReference>
<dbReference type="RefSeq" id="WP_054535052.1">
    <property type="nucleotide sequence ID" value="NZ_LGKP01000022.1"/>
</dbReference>
<dbReference type="AlphaFoldDB" id="A0A0P6XSN8"/>
<dbReference type="SUPFAM" id="SSF48179">
    <property type="entry name" value="6-phosphogluconate dehydrogenase C-terminal domain-like"/>
    <property type="match status" value="1"/>
</dbReference>
<organism evidence="3 4">
    <name type="scientific">Herpetosiphon geysericola</name>
    <dbReference type="NCBI Taxonomy" id="70996"/>
    <lineage>
        <taxon>Bacteria</taxon>
        <taxon>Bacillati</taxon>
        <taxon>Chloroflexota</taxon>
        <taxon>Chloroflexia</taxon>
        <taxon>Herpetosiphonales</taxon>
        <taxon>Herpetosiphonaceae</taxon>
        <taxon>Herpetosiphon</taxon>
    </lineage>
</organism>
<evidence type="ECO:0008006" key="5">
    <source>
        <dbReference type="Google" id="ProtNLM"/>
    </source>
</evidence>
<evidence type="ECO:0000259" key="2">
    <source>
        <dbReference type="Pfam" id="PF10728"/>
    </source>
</evidence>
<dbReference type="PANTHER" id="PTHR40459">
    <property type="entry name" value="CONSERVED HYPOTHETICAL ALANINE AND LEUCINE RICH PROTEIN"/>
    <property type="match status" value="1"/>
</dbReference>
<gene>
    <name evidence="3" type="ORF">SE18_13845</name>
</gene>
<dbReference type="InterPro" id="IPR008927">
    <property type="entry name" value="6-PGluconate_DH-like_C_sf"/>
</dbReference>
<dbReference type="InterPro" id="IPR018931">
    <property type="entry name" value="DUF2520"/>
</dbReference>
<dbReference type="EMBL" id="LGKP01000022">
    <property type="protein sequence ID" value="KPL85975.1"/>
    <property type="molecule type" value="Genomic_DNA"/>
</dbReference>
<feature type="domain" description="DUF2520" evidence="2">
    <location>
        <begin position="136"/>
        <end position="263"/>
    </location>
</feature>
<sequence>MAFSARPTVGMLGAGKVGTALALALKRAGYPLAGVSSRSATSAQALAQQLECSVLAPDALFTQAQLVFLTIPDDQLAPLAQSLAATLPHGTGIVAHCSGALTSSVLQPLQLLGCQVASCHPLAPFASSTTPLPQAITWAIEADPALYAVLAELVQAVGGLPRPIQAAHKVLYHSAAVLSANYAITLAARAVDLLQLCGWSGPEALQALVPLLRDNVENLARLGLPQALTGPLARGDYGTVERHLQALDVNAPEIARLYRACIEATQPLLTLRKYEG</sequence>
<comment type="caution">
    <text evidence="3">The sequence shown here is derived from an EMBL/GenBank/DDBJ whole genome shotgun (WGS) entry which is preliminary data.</text>
</comment>
<evidence type="ECO:0000313" key="3">
    <source>
        <dbReference type="EMBL" id="KPL85975.1"/>
    </source>
</evidence>